<proteinExistence type="predicted"/>
<evidence type="ECO:0000313" key="2">
    <source>
        <dbReference type="Proteomes" id="UP000675284"/>
    </source>
</evidence>
<dbReference type="EMBL" id="JAGSOT010000024">
    <property type="protein sequence ID" value="MBR7796313.1"/>
    <property type="molecule type" value="Genomic_DNA"/>
</dbReference>
<accession>A0A941DZQ6</accession>
<dbReference type="SUPFAM" id="SSF55729">
    <property type="entry name" value="Acyl-CoA N-acyltransferases (Nat)"/>
    <property type="match status" value="1"/>
</dbReference>
<keyword evidence="2" id="KW-1185">Reference proteome</keyword>
<dbReference type="InterPro" id="IPR016181">
    <property type="entry name" value="Acyl_CoA_acyltransferase"/>
</dbReference>
<evidence type="ECO:0000313" key="1">
    <source>
        <dbReference type="EMBL" id="MBR7796313.1"/>
    </source>
</evidence>
<reference evidence="1" key="1">
    <citation type="submission" date="2021-04" db="EMBL/GenBank/DDBJ databases">
        <title>Isolation and polyphasic classification of algal microorganism.</title>
        <authorList>
            <person name="Wang S."/>
        </authorList>
    </citation>
    <scope>NUCLEOTIDE SEQUENCE</scope>
    <source>
        <strain evidence="1">720a</strain>
    </source>
</reference>
<name>A0A941DZQ6_9BACI</name>
<dbReference type="AlphaFoldDB" id="A0A941DZQ6"/>
<dbReference type="Gene3D" id="3.40.630.30">
    <property type="match status" value="1"/>
</dbReference>
<protein>
    <submittedName>
        <fullName evidence="1">GNAT family N-acetyltransferase</fullName>
    </submittedName>
</protein>
<sequence length="231" mass="26960">MNHKIIAEGKLPKSKQSFYVRFLTVDDIPQILELQQIVEQAMEVPTALQSLSYEEYRHILTGNGSMIGIFITNKMIAFRAMLIPNIDEHEHLGIDAGLSKEERLKMIYSEISNVHPDFRGNRLQTYMGELLFTEVDKERFQYVATTVAPFNIPSIKDKIALGMEIIALKKKYNGKLRYILLRDFTREFNTTIKKKIVRMMDYETQKKLLEEGYRGVSIQIDNDTYVHYKKN</sequence>
<gene>
    <name evidence="1" type="ORF">KCX74_09715</name>
</gene>
<comment type="caution">
    <text evidence="1">The sequence shown here is derived from an EMBL/GenBank/DDBJ whole genome shotgun (WGS) entry which is preliminary data.</text>
</comment>
<dbReference type="Proteomes" id="UP000675284">
    <property type="component" value="Unassembled WGS sequence"/>
</dbReference>
<organism evidence="1 2">
    <name type="scientific">Virgibacillus salarius</name>
    <dbReference type="NCBI Taxonomy" id="447199"/>
    <lineage>
        <taxon>Bacteria</taxon>
        <taxon>Bacillati</taxon>
        <taxon>Bacillota</taxon>
        <taxon>Bacilli</taxon>
        <taxon>Bacillales</taxon>
        <taxon>Bacillaceae</taxon>
        <taxon>Virgibacillus</taxon>
    </lineage>
</organism>
<dbReference type="RefSeq" id="WP_166530341.1">
    <property type="nucleotide sequence ID" value="NZ_JAGSOT010000024.1"/>
</dbReference>